<keyword evidence="12" id="KW-0472">Membrane</keyword>
<dbReference type="SMART" id="SM00220">
    <property type="entry name" value="S_TKc"/>
    <property type="match status" value="1"/>
</dbReference>
<dbReference type="GO" id="GO:0000422">
    <property type="term" value="P:autophagy of mitochondrion"/>
    <property type="evidence" value="ECO:0007669"/>
    <property type="project" value="TreeGrafter"/>
</dbReference>
<dbReference type="InterPro" id="IPR018247">
    <property type="entry name" value="EF_Hand_1_Ca_BS"/>
</dbReference>
<dbReference type="GO" id="GO:0005524">
    <property type="term" value="F:ATP binding"/>
    <property type="evidence" value="ECO:0007669"/>
    <property type="project" value="UniProtKB-KW"/>
</dbReference>
<dbReference type="KEGG" id="soy:115876472"/>
<dbReference type="InterPro" id="IPR000719">
    <property type="entry name" value="Prot_kinase_dom"/>
</dbReference>
<keyword evidence="14" id="KW-0460">Magnesium</keyword>
<dbReference type="GO" id="GO:0042981">
    <property type="term" value="P:regulation of apoptotic process"/>
    <property type="evidence" value="ECO:0007669"/>
    <property type="project" value="TreeGrafter"/>
</dbReference>
<dbReference type="EC" id="2.7.11.1" evidence="5"/>
<dbReference type="Pfam" id="PF00069">
    <property type="entry name" value="Pkinase"/>
    <property type="match status" value="1"/>
</dbReference>
<dbReference type="Proteomes" id="UP000504635">
    <property type="component" value="Unplaced"/>
</dbReference>
<dbReference type="PROSITE" id="PS00018">
    <property type="entry name" value="EF_HAND_1"/>
    <property type="match status" value="1"/>
</dbReference>
<dbReference type="InterPro" id="IPR008271">
    <property type="entry name" value="Ser/Thr_kinase_AS"/>
</dbReference>
<evidence type="ECO:0000256" key="12">
    <source>
        <dbReference type="ARBA" id="ARBA00022792"/>
    </source>
</evidence>
<dbReference type="RefSeq" id="XP_030748124.1">
    <property type="nucleotide sequence ID" value="XM_030892264.1"/>
</dbReference>
<evidence type="ECO:0000256" key="13">
    <source>
        <dbReference type="ARBA" id="ARBA00022840"/>
    </source>
</evidence>
<protein>
    <recommendedName>
        <fullName evidence="5">non-specific serine/threonine protein kinase</fullName>
        <ecNumber evidence="5">2.7.11.1</ecNumber>
    </recommendedName>
</protein>
<keyword evidence="8" id="KW-0479">Metal-binding</keyword>
<dbReference type="PROSITE" id="PS00108">
    <property type="entry name" value="PROTEIN_KINASE_ST"/>
    <property type="match status" value="1"/>
</dbReference>
<keyword evidence="11" id="KW-1000">Mitochondrion outer membrane</keyword>
<evidence type="ECO:0000256" key="2">
    <source>
        <dbReference type="ARBA" id="ARBA00004434"/>
    </source>
</evidence>
<dbReference type="GO" id="GO:0005743">
    <property type="term" value="C:mitochondrial inner membrane"/>
    <property type="evidence" value="ECO:0007669"/>
    <property type="project" value="UniProtKB-SubCell"/>
</dbReference>
<dbReference type="CTD" id="65018"/>
<evidence type="ECO:0000256" key="11">
    <source>
        <dbReference type="ARBA" id="ARBA00022787"/>
    </source>
</evidence>
<evidence type="ECO:0000256" key="8">
    <source>
        <dbReference type="ARBA" id="ARBA00022723"/>
    </source>
</evidence>
<comment type="subcellular location">
    <subcellularLocation>
        <location evidence="3">Cytoplasm</location>
        <location evidence="3">Cytosol</location>
    </subcellularLocation>
    <subcellularLocation>
        <location evidence="2">Mitochondrion inner membrane</location>
        <topology evidence="2">Single-pass membrane protein</topology>
    </subcellularLocation>
    <subcellularLocation>
        <location evidence="4">Mitochondrion outer membrane</location>
        <topology evidence="4">Single-pass membrane protein</topology>
    </subcellularLocation>
</comment>
<comment type="catalytic activity">
    <reaction evidence="17">
        <text>L-threonyl-[protein] + ATP = O-phospho-L-threonyl-[protein] + ADP + H(+)</text>
        <dbReference type="Rhea" id="RHEA:46608"/>
        <dbReference type="Rhea" id="RHEA-COMP:11060"/>
        <dbReference type="Rhea" id="RHEA-COMP:11605"/>
        <dbReference type="ChEBI" id="CHEBI:15378"/>
        <dbReference type="ChEBI" id="CHEBI:30013"/>
        <dbReference type="ChEBI" id="CHEBI:30616"/>
        <dbReference type="ChEBI" id="CHEBI:61977"/>
        <dbReference type="ChEBI" id="CHEBI:456216"/>
        <dbReference type="EC" id="2.7.11.1"/>
    </reaction>
</comment>
<proteinExistence type="predicted"/>
<accession>A0A6J2XBC6</accession>
<evidence type="ECO:0000256" key="3">
    <source>
        <dbReference type="ARBA" id="ARBA00004514"/>
    </source>
</evidence>
<evidence type="ECO:0000256" key="5">
    <source>
        <dbReference type="ARBA" id="ARBA00012513"/>
    </source>
</evidence>
<evidence type="ECO:0000313" key="21">
    <source>
        <dbReference type="RefSeq" id="XP_030748124.1"/>
    </source>
</evidence>
<organism evidence="20 21">
    <name type="scientific">Sitophilus oryzae</name>
    <name type="common">Rice weevil</name>
    <name type="synonym">Curculio oryzae</name>
    <dbReference type="NCBI Taxonomy" id="7048"/>
    <lineage>
        <taxon>Eukaryota</taxon>
        <taxon>Metazoa</taxon>
        <taxon>Ecdysozoa</taxon>
        <taxon>Arthropoda</taxon>
        <taxon>Hexapoda</taxon>
        <taxon>Insecta</taxon>
        <taxon>Pterygota</taxon>
        <taxon>Neoptera</taxon>
        <taxon>Endopterygota</taxon>
        <taxon>Coleoptera</taxon>
        <taxon>Polyphaga</taxon>
        <taxon>Cucujiformia</taxon>
        <taxon>Curculionidae</taxon>
        <taxon>Dryophthorinae</taxon>
        <taxon>Sitophilus</taxon>
    </lineage>
</organism>
<keyword evidence="10 21" id="KW-0418">Kinase</keyword>
<evidence type="ECO:0000256" key="15">
    <source>
        <dbReference type="ARBA" id="ARBA00022946"/>
    </source>
</evidence>
<dbReference type="GO" id="GO:0004674">
    <property type="term" value="F:protein serine/threonine kinase activity"/>
    <property type="evidence" value="ECO:0007669"/>
    <property type="project" value="UniProtKB-KW"/>
</dbReference>
<dbReference type="Gene3D" id="1.10.510.10">
    <property type="entry name" value="Transferase(Phosphotransferase) domain 1"/>
    <property type="match status" value="1"/>
</dbReference>
<evidence type="ECO:0000256" key="4">
    <source>
        <dbReference type="ARBA" id="ARBA00004572"/>
    </source>
</evidence>
<evidence type="ECO:0000313" key="20">
    <source>
        <dbReference type="Proteomes" id="UP000504635"/>
    </source>
</evidence>
<dbReference type="AlphaFoldDB" id="A0A6J2XBC6"/>
<dbReference type="FunCoup" id="A0A6J2XBC6">
    <property type="interactions" value="251"/>
</dbReference>
<keyword evidence="9" id="KW-0547">Nucleotide-binding</keyword>
<evidence type="ECO:0000256" key="14">
    <source>
        <dbReference type="ARBA" id="ARBA00022842"/>
    </source>
</evidence>
<dbReference type="OrthoDB" id="1405469at2759"/>
<dbReference type="PROSITE" id="PS50011">
    <property type="entry name" value="PROTEIN_KINASE_DOM"/>
    <property type="match status" value="1"/>
</dbReference>
<comment type="catalytic activity">
    <reaction evidence="18">
        <text>L-seryl-[protein] + ATP = O-phospho-L-seryl-[protein] + ADP + H(+)</text>
        <dbReference type="Rhea" id="RHEA:17989"/>
        <dbReference type="Rhea" id="RHEA-COMP:9863"/>
        <dbReference type="Rhea" id="RHEA-COMP:11604"/>
        <dbReference type="ChEBI" id="CHEBI:15378"/>
        <dbReference type="ChEBI" id="CHEBI:29999"/>
        <dbReference type="ChEBI" id="CHEBI:30616"/>
        <dbReference type="ChEBI" id="CHEBI:83421"/>
        <dbReference type="ChEBI" id="CHEBI:456216"/>
        <dbReference type="EC" id="2.7.11.1"/>
    </reaction>
</comment>
<keyword evidence="16" id="KW-0496">Mitochondrion</keyword>
<keyword evidence="20" id="KW-1185">Reference proteome</keyword>
<evidence type="ECO:0000256" key="10">
    <source>
        <dbReference type="ARBA" id="ARBA00022777"/>
    </source>
</evidence>
<dbReference type="GO" id="GO:0046872">
    <property type="term" value="F:metal ion binding"/>
    <property type="evidence" value="ECO:0007669"/>
    <property type="project" value="UniProtKB-KW"/>
</dbReference>
<evidence type="ECO:0000256" key="16">
    <source>
        <dbReference type="ARBA" id="ARBA00023128"/>
    </source>
</evidence>
<dbReference type="InterPro" id="IPR011009">
    <property type="entry name" value="Kinase-like_dom_sf"/>
</dbReference>
<sequence>MSVRAVAVKIFKHGSVLVRQQHRGVPYARNISQCVRTIEQISPHVQKSTPITNTNNRNVLRNICLQISQQARRILIDNALNRFSFKFGTELIQKAKERGLYGNPVPLLGLVGITLASGGQSILSKDEELEGVWWEIRECVTKIQQTRDLISESDLANNSVKNIDALSIGKPIAKGANAVVYSVKRLAPNVRRSADENSIKDYPLALKMMFNYDVQSNSIAILKAMCREIVPAGSVLNSDAQRNYEYDFLKMNRYLPPHPNIVQIFSVFSDFVPELEDCRDLYPAALPKRIDPSGEGRNMSLFLLMKRYHQNLQDYLKSSNISTRTSIFLFAQLLEGVVHMVSHNIAHRDLKSDNVLLDLSSKSSPLLVVTDFGCCLADSNASLTIPFNSYDVDKGGNTALMAPEIIKKRPGTFTRLDYSRSDLWAAGAIGYELFGVVNPFYGNKNVTRLSSMSYKEEELPDLPENVPFLFQRLIKNLLSRDPNERLNPEVAANICQLYLWAPNSWLVQGQGVPTHAEILDWLLNLAVKLLCEFRSKDFEEDISNSGYISYPEYLLISSFLCRAKLFNIKSALEWIQFNNF</sequence>
<dbReference type="PANTHER" id="PTHR22972:SF7">
    <property type="entry name" value="SERINE_THREONINE-PROTEIN KINASE PINK1, MITOCHONDRIAL"/>
    <property type="match status" value="1"/>
</dbReference>
<dbReference type="InParanoid" id="A0A6J2XBC6"/>
<keyword evidence="15" id="KW-0809">Transit peptide</keyword>
<dbReference type="InterPro" id="IPR051511">
    <property type="entry name" value="MitoQC_Scaffold_Kinases"/>
</dbReference>
<dbReference type="GeneID" id="115876472"/>
<keyword evidence="7" id="KW-0808">Transferase</keyword>
<comment type="cofactor">
    <cofactor evidence="1">
        <name>Mg(2+)</name>
        <dbReference type="ChEBI" id="CHEBI:18420"/>
    </cofactor>
</comment>
<evidence type="ECO:0000256" key="7">
    <source>
        <dbReference type="ARBA" id="ARBA00022679"/>
    </source>
</evidence>
<gene>
    <name evidence="21" type="primary">LOC115876472</name>
</gene>
<dbReference type="SUPFAM" id="SSF56112">
    <property type="entry name" value="Protein kinase-like (PK-like)"/>
    <property type="match status" value="1"/>
</dbReference>
<keyword evidence="6" id="KW-0723">Serine/threonine-protein kinase</keyword>
<dbReference type="GO" id="GO:0005829">
    <property type="term" value="C:cytosol"/>
    <property type="evidence" value="ECO:0007669"/>
    <property type="project" value="UniProtKB-SubCell"/>
</dbReference>
<dbReference type="GO" id="GO:0005741">
    <property type="term" value="C:mitochondrial outer membrane"/>
    <property type="evidence" value="ECO:0007669"/>
    <property type="project" value="UniProtKB-SubCell"/>
</dbReference>
<feature type="domain" description="Protein kinase" evidence="19">
    <location>
        <begin position="166"/>
        <end position="499"/>
    </location>
</feature>
<keyword evidence="13" id="KW-0067">ATP-binding</keyword>
<evidence type="ECO:0000256" key="9">
    <source>
        <dbReference type="ARBA" id="ARBA00022741"/>
    </source>
</evidence>
<evidence type="ECO:0000256" key="17">
    <source>
        <dbReference type="ARBA" id="ARBA00047899"/>
    </source>
</evidence>
<dbReference type="GO" id="GO:0090141">
    <property type="term" value="P:positive regulation of mitochondrial fission"/>
    <property type="evidence" value="ECO:0007669"/>
    <property type="project" value="TreeGrafter"/>
</dbReference>
<keyword evidence="12" id="KW-0999">Mitochondrion inner membrane</keyword>
<evidence type="ECO:0000259" key="19">
    <source>
        <dbReference type="PROSITE" id="PS50011"/>
    </source>
</evidence>
<evidence type="ECO:0000256" key="18">
    <source>
        <dbReference type="ARBA" id="ARBA00048679"/>
    </source>
</evidence>
<dbReference type="PANTHER" id="PTHR22972">
    <property type="entry name" value="SERINE/THREONINE PROTEIN KINASE"/>
    <property type="match status" value="1"/>
</dbReference>
<reference evidence="21" key="1">
    <citation type="submission" date="2025-08" db="UniProtKB">
        <authorList>
            <consortium name="RefSeq"/>
        </authorList>
    </citation>
    <scope>IDENTIFICATION</scope>
    <source>
        <tissue evidence="21">Gonads</tissue>
    </source>
</reference>
<evidence type="ECO:0000256" key="1">
    <source>
        <dbReference type="ARBA" id="ARBA00001946"/>
    </source>
</evidence>
<evidence type="ECO:0000256" key="6">
    <source>
        <dbReference type="ARBA" id="ARBA00022527"/>
    </source>
</evidence>
<name>A0A6J2XBC6_SITOR</name>